<sequence length="103" mass="11091">MRILLLCALVLSMSGCVFYPKEANKQDLAAKCHKSMKTKKLVLELSENQMALTCGHSHNAQGNAGCVALFAALIPATSLVVSGSIVLVGNALHWLEYESQCRT</sequence>
<evidence type="ECO:0008006" key="4">
    <source>
        <dbReference type="Google" id="ProtNLM"/>
    </source>
</evidence>
<evidence type="ECO:0000256" key="1">
    <source>
        <dbReference type="SAM" id="SignalP"/>
    </source>
</evidence>
<accession>A0ABU3QYE3</accession>
<protein>
    <recommendedName>
        <fullName evidence="4">Lipoprotein</fullName>
    </recommendedName>
</protein>
<gene>
    <name evidence="2" type="ORF">RT723_05390</name>
</gene>
<reference evidence="2 3" key="1">
    <citation type="submission" date="2023-10" db="EMBL/GenBank/DDBJ databases">
        <title>Psychrosphaera aquimaarina strain SW33 isolated from seawater.</title>
        <authorList>
            <person name="Bayburt H."/>
            <person name="Kim J.M."/>
            <person name="Choi B.J."/>
            <person name="Jeon C.O."/>
        </authorList>
    </citation>
    <scope>NUCLEOTIDE SEQUENCE [LARGE SCALE GENOMIC DNA]</scope>
    <source>
        <strain evidence="2 3">KCTC 52743</strain>
    </source>
</reference>
<comment type="caution">
    <text evidence="2">The sequence shown here is derived from an EMBL/GenBank/DDBJ whole genome shotgun (WGS) entry which is preliminary data.</text>
</comment>
<evidence type="ECO:0000313" key="2">
    <source>
        <dbReference type="EMBL" id="MDU0112443.1"/>
    </source>
</evidence>
<dbReference type="RefSeq" id="WP_216055206.1">
    <property type="nucleotide sequence ID" value="NZ_JAWCUA010000003.1"/>
</dbReference>
<feature type="signal peptide" evidence="1">
    <location>
        <begin position="1"/>
        <end position="19"/>
    </location>
</feature>
<keyword evidence="1" id="KW-0732">Signal</keyword>
<name>A0ABU3QYE3_9GAMM</name>
<feature type="chain" id="PRO_5046079250" description="Lipoprotein" evidence="1">
    <location>
        <begin position="20"/>
        <end position="103"/>
    </location>
</feature>
<dbReference type="EMBL" id="JAWCUA010000003">
    <property type="protein sequence ID" value="MDU0112443.1"/>
    <property type="molecule type" value="Genomic_DNA"/>
</dbReference>
<dbReference type="Proteomes" id="UP001257914">
    <property type="component" value="Unassembled WGS sequence"/>
</dbReference>
<proteinExistence type="predicted"/>
<keyword evidence="3" id="KW-1185">Reference proteome</keyword>
<organism evidence="2 3">
    <name type="scientific">Psychrosphaera aquimarina</name>
    <dbReference type="NCBI Taxonomy" id="2044854"/>
    <lineage>
        <taxon>Bacteria</taxon>
        <taxon>Pseudomonadati</taxon>
        <taxon>Pseudomonadota</taxon>
        <taxon>Gammaproteobacteria</taxon>
        <taxon>Alteromonadales</taxon>
        <taxon>Pseudoalteromonadaceae</taxon>
        <taxon>Psychrosphaera</taxon>
    </lineage>
</organism>
<evidence type="ECO:0000313" key="3">
    <source>
        <dbReference type="Proteomes" id="UP001257914"/>
    </source>
</evidence>
<dbReference type="PROSITE" id="PS51257">
    <property type="entry name" value="PROKAR_LIPOPROTEIN"/>
    <property type="match status" value="1"/>
</dbReference>